<name>A0A1F7I9K8_9BACT</name>
<dbReference type="InterPro" id="IPR011055">
    <property type="entry name" value="Dup_hybrid_motif"/>
</dbReference>
<dbReference type="PANTHER" id="PTHR21666">
    <property type="entry name" value="PEPTIDASE-RELATED"/>
    <property type="match status" value="1"/>
</dbReference>
<sequence length="194" mass="21428">MNYKTKTNLILPFKETWLVSNGGRTAETNSHFRSVDRGPQNQLYSYDFRFKTTGSEKKLEDFPVFSKEVLSPGNGAVVQVINGAIDVLPGERDRSVGVGNAVIIDHENGEFSLLCHFKFSSIVVKVGDRVRQGQIIGLCGNTGNTSQPHIHFNLQNGPLMHTAKALPAQFTKIIVDGEVRANFEPIRGQMVSNI</sequence>
<protein>
    <recommendedName>
        <fullName evidence="1">M23ase beta-sheet core domain-containing protein</fullName>
    </recommendedName>
</protein>
<dbReference type="EMBL" id="MGAF01000039">
    <property type="protein sequence ID" value="OGK40002.1"/>
    <property type="molecule type" value="Genomic_DNA"/>
</dbReference>
<dbReference type="InterPro" id="IPR050570">
    <property type="entry name" value="Cell_wall_metabolism_enzyme"/>
</dbReference>
<dbReference type="SUPFAM" id="SSF51261">
    <property type="entry name" value="Duplicated hybrid motif"/>
    <property type="match status" value="1"/>
</dbReference>
<feature type="domain" description="M23ase beta-sheet core" evidence="1">
    <location>
        <begin position="67"/>
        <end position="156"/>
    </location>
</feature>
<proteinExistence type="predicted"/>
<comment type="caution">
    <text evidence="2">The sequence shown here is derived from an EMBL/GenBank/DDBJ whole genome shotgun (WGS) entry which is preliminary data.</text>
</comment>
<dbReference type="InterPro" id="IPR016047">
    <property type="entry name" value="M23ase_b-sheet_dom"/>
</dbReference>
<dbReference type="Proteomes" id="UP000179270">
    <property type="component" value="Unassembled WGS sequence"/>
</dbReference>
<evidence type="ECO:0000313" key="2">
    <source>
        <dbReference type="EMBL" id="OGK40002.1"/>
    </source>
</evidence>
<dbReference type="Gene3D" id="2.70.70.10">
    <property type="entry name" value="Glucose Permease (Domain IIA)"/>
    <property type="match status" value="1"/>
</dbReference>
<accession>A0A1F7I9K8</accession>
<evidence type="ECO:0000313" key="3">
    <source>
        <dbReference type="Proteomes" id="UP000179270"/>
    </source>
</evidence>
<organism evidence="2 3">
    <name type="scientific">Candidatus Roizmanbacteria bacterium RIFCSPLOWO2_01_FULL_35_13</name>
    <dbReference type="NCBI Taxonomy" id="1802055"/>
    <lineage>
        <taxon>Bacteria</taxon>
        <taxon>Candidatus Roizmaniibacteriota</taxon>
    </lineage>
</organism>
<evidence type="ECO:0000259" key="1">
    <source>
        <dbReference type="Pfam" id="PF01551"/>
    </source>
</evidence>
<dbReference type="AlphaFoldDB" id="A0A1F7I9K8"/>
<dbReference type="STRING" id="1802055.A3A74_06815"/>
<gene>
    <name evidence="2" type="ORF">A3A74_06815</name>
</gene>
<dbReference type="PANTHER" id="PTHR21666:SF270">
    <property type="entry name" value="MUREIN HYDROLASE ACTIVATOR ENVC"/>
    <property type="match status" value="1"/>
</dbReference>
<dbReference type="CDD" id="cd12797">
    <property type="entry name" value="M23_peptidase"/>
    <property type="match status" value="1"/>
</dbReference>
<dbReference type="GO" id="GO:0004222">
    <property type="term" value="F:metalloendopeptidase activity"/>
    <property type="evidence" value="ECO:0007669"/>
    <property type="project" value="TreeGrafter"/>
</dbReference>
<reference evidence="2 3" key="1">
    <citation type="journal article" date="2016" name="Nat. Commun.">
        <title>Thousands of microbial genomes shed light on interconnected biogeochemical processes in an aquifer system.</title>
        <authorList>
            <person name="Anantharaman K."/>
            <person name="Brown C.T."/>
            <person name="Hug L.A."/>
            <person name="Sharon I."/>
            <person name="Castelle C.J."/>
            <person name="Probst A.J."/>
            <person name="Thomas B.C."/>
            <person name="Singh A."/>
            <person name="Wilkins M.J."/>
            <person name="Karaoz U."/>
            <person name="Brodie E.L."/>
            <person name="Williams K.H."/>
            <person name="Hubbard S.S."/>
            <person name="Banfield J.F."/>
        </authorList>
    </citation>
    <scope>NUCLEOTIDE SEQUENCE [LARGE SCALE GENOMIC DNA]</scope>
</reference>
<dbReference type="Pfam" id="PF01551">
    <property type="entry name" value="Peptidase_M23"/>
    <property type="match status" value="1"/>
</dbReference>